<dbReference type="GO" id="GO:0016787">
    <property type="term" value="F:hydrolase activity"/>
    <property type="evidence" value="ECO:0007669"/>
    <property type="project" value="UniProtKB-KW"/>
</dbReference>
<dbReference type="OrthoDB" id="9804747at2"/>
<dbReference type="SMART" id="SM00471">
    <property type="entry name" value="HDc"/>
    <property type="match status" value="1"/>
</dbReference>
<dbReference type="eggNOG" id="COG2206">
    <property type="taxonomic scope" value="Bacteria"/>
</dbReference>
<dbReference type="PANTHER" id="PTHR43155:SF8">
    <property type="entry name" value="METAL DEPENDENT PHOSPHOHYDROLASE"/>
    <property type="match status" value="1"/>
</dbReference>
<organism evidence="2 3">
    <name type="scientific">Caldicellulosiruptor saccharolyticus (strain ATCC 43494 / DSM 8903 / Tp8T 6331)</name>
    <dbReference type="NCBI Taxonomy" id="351627"/>
    <lineage>
        <taxon>Bacteria</taxon>
        <taxon>Bacillati</taxon>
        <taxon>Bacillota</taxon>
        <taxon>Bacillota incertae sedis</taxon>
        <taxon>Caldicellulosiruptorales</taxon>
        <taxon>Caldicellulosiruptoraceae</taxon>
        <taxon>Caldicellulosiruptor</taxon>
    </lineage>
</organism>
<evidence type="ECO:0000313" key="3">
    <source>
        <dbReference type="Proteomes" id="UP000000256"/>
    </source>
</evidence>
<name>A4XHP3_CALS8</name>
<evidence type="ECO:0000259" key="1">
    <source>
        <dbReference type="PROSITE" id="PS51832"/>
    </source>
</evidence>
<dbReference type="Gene3D" id="1.10.3210.10">
    <property type="entry name" value="Hypothetical protein af1432"/>
    <property type="match status" value="1"/>
</dbReference>
<dbReference type="KEGG" id="csc:Csac_0810"/>
<reference evidence="2 3" key="1">
    <citation type="journal article" date="2008" name="Appl. Environ. Microbiol.">
        <title>Hydrogenomics of the extremely thermophilic bacterium Caldicellulosiruptor saccharolyticus.</title>
        <authorList>
            <person name="van de Werken H.J."/>
            <person name="Verhaart M.R."/>
            <person name="VanFossen A.L."/>
            <person name="Willquist K."/>
            <person name="Lewis D.L."/>
            <person name="Nichols J.D."/>
            <person name="Goorissen H.P."/>
            <person name="Mongodin E.F."/>
            <person name="Nelson K.E."/>
            <person name="van Niel E.W."/>
            <person name="Stams A.J."/>
            <person name="Ward D.E."/>
            <person name="de Vos W.M."/>
            <person name="van der Oost J."/>
            <person name="Kelly R.M."/>
            <person name="Kengen S.W."/>
        </authorList>
    </citation>
    <scope>NUCLEOTIDE SEQUENCE [LARGE SCALE GENOMIC DNA]</scope>
    <source>
        <strain evidence="3">ATCC 43494 / DSM 8903 / Tp8T 6331</strain>
    </source>
</reference>
<accession>A4XHP3</accession>
<proteinExistence type="predicted"/>
<dbReference type="STRING" id="351627.Csac_0810"/>
<gene>
    <name evidence="2" type="ordered locus">Csac_0810</name>
</gene>
<dbReference type="Pfam" id="PF13487">
    <property type="entry name" value="HD_5"/>
    <property type="match status" value="1"/>
</dbReference>
<dbReference type="CDD" id="cd00077">
    <property type="entry name" value="HDc"/>
    <property type="match status" value="1"/>
</dbReference>
<dbReference type="Proteomes" id="UP000000256">
    <property type="component" value="Chromosome"/>
</dbReference>
<sequence>MLLDKPKINQKIPEELWKFKEEFNISFLDIFIVNGNKIYALEDCSQKETNICRPINGLINSNLIHIACSHGKVTYHIVDGKNTFPFLNENLMIEICIPIRGEKYSNIDVCVYFGLTNKEVDVKNLLSSFLRRFNLAEIYLYAFLMYCKLIKLRNFLNVFVTLEDMIKVNFPSLQLHLFNVAFWAVEIAKKLNFTNKEQEKLYLAGILHDVGKIKIRSEIINKKGSLTNEEYEEVKRHVEFGYVIAKEIIGDIYPDIPVWVKNHHEMYDGSGYPEGLKGEEIPLPSRILKVADVIDVLYSPRSYKTPVPVEKIVAELNRCKGKDFDPKVADIAIEVIKEKVVLPTDILRVSERRIFPAMLLLHFGEGKEVCCLNGYFYFDGTRGYFKLIEIVTNKLDLRNSVSAHLVIEVLSSIYEYNVHAIPLDETTWLISKIRTVEKNSCVCMLWNLEAFIITQEGRISVNIRKLSEEDLLFECNSMCEFDTSQLYKMEVLFENGEELILNGRIVCNYPVTKESSYYKYAFVMVSDTTKERLFKQIFRKHIDLKKRIEEVCTSR</sequence>
<keyword evidence="3" id="KW-1185">Reference proteome</keyword>
<evidence type="ECO:0000313" key="2">
    <source>
        <dbReference type="EMBL" id="ABP66428.1"/>
    </source>
</evidence>
<dbReference type="PROSITE" id="PS51832">
    <property type="entry name" value="HD_GYP"/>
    <property type="match status" value="1"/>
</dbReference>
<dbReference type="HOGENOM" id="CLU_034074_1_0_9"/>
<dbReference type="EMBL" id="CP000679">
    <property type="protein sequence ID" value="ABP66428.1"/>
    <property type="molecule type" value="Genomic_DNA"/>
</dbReference>
<feature type="domain" description="HD-GYP" evidence="1">
    <location>
        <begin position="151"/>
        <end position="348"/>
    </location>
</feature>
<dbReference type="InterPro" id="IPR003607">
    <property type="entry name" value="HD/PDEase_dom"/>
</dbReference>
<dbReference type="RefSeq" id="WP_011916376.1">
    <property type="nucleotide sequence ID" value="NC_009437.1"/>
</dbReference>
<protein>
    <submittedName>
        <fullName evidence="2">Metal dependent phosphohydrolase</fullName>
    </submittedName>
</protein>
<dbReference type="AlphaFoldDB" id="A4XHP3"/>
<dbReference type="SUPFAM" id="SSF109604">
    <property type="entry name" value="HD-domain/PDEase-like"/>
    <property type="match status" value="1"/>
</dbReference>
<dbReference type="PANTHER" id="PTHR43155">
    <property type="entry name" value="CYCLIC DI-GMP PHOSPHODIESTERASE PA4108-RELATED"/>
    <property type="match status" value="1"/>
</dbReference>
<dbReference type="InterPro" id="IPR037522">
    <property type="entry name" value="HD_GYP_dom"/>
</dbReference>